<accession>A0A645F6Y3</accession>
<proteinExistence type="predicted"/>
<dbReference type="EMBL" id="VSSQ01056281">
    <property type="protein sequence ID" value="MPN10138.1"/>
    <property type="molecule type" value="Genomic_DNA"/>
</dbReference>
<comment type="caution">
    <text evidence="1">The sequence shown here is derived from an EMBL/GenBank/DDBJ whole genome shotgun (WGS) entry which is preliminary data.</text>
</comment>
<name>A0A645F6Y3_9ZZZZ</name>
<evidence type="ECO:0000313" key="1">
    <source>
        <dbReference type="EMBL" id="MPN10138.1"/>
    </source>
</evidence>
<reference evidence="1" key="1">
    <citation type="submission" date="2019-08" db="EMBL/GenBank/DDBJ databases">
        <authorList>
            <person name="Kucharzyk K."/>
            <person name="Murdoch R.W."/>
            <person name="Higgins S."/>
            <person name="Loffler F."/>
        </authorList>
    </citation>
    <scope>NUCLEOTIDE SEQUENCE</scope>
</reference>
<sequence>MGGCVDTIVVGFYIHFSPGYSKSGLTFQSFSLGPGSTYFDGTSVNRQVSVAFYPLGCRIVIGIINILVAGGSHRYSSSVNDQRTVGTDPFATLTCT</sequence>
<dbReference type="AlphaFoldDB" id="A0A645F6Y3"/>
<gene>
    <name evidence="1" type="ORF">SDC9_157433</name>
</gene>
<protein>
    <submittedName>
        <fullName evidence="1">Uncharacterized protein</fullName>
    </submittedName>
</protein>
<organism evidence="1">
    <name type="scientific">bioreactor metagenome</name>
    <dbReference type="NCBI Taxonomy" id="1076179"/>
    <lineage>
        <taxon>unclassified sequences</taxon>
        <taxon>metagenomes</taxon>
        <taxon>ecological metagenomes</taxon>
    </lineage>
</organism>